<keyword evidence="3" id="KW-1185">Reference proteome</keyword>
<evidence type="ECO:0000256" key="1">
    <source>
        <dbReference type="SAM" id="Phobius"/>
    </source>
</evidence>
<dbReference type="STRING" id="39495.SAMN02745111_02328"/>
<evidence type="ECO:0000313" key="2">
    <source>
        <dbReference type="EMBL" id="SKA72308.1"/>
    </source>
</evidence>
<keyword evidence="1" id="KW-0472">Membrane</keyword>
<dbReference type="Proteomes" id="UP000190814">
    <property type="component" value="Unassembled WGS sequence"/>
</dbReference>
<dbReference type="RefSeq" id="WP_078767152.1">
    <property type="nucleotide sequence ID" value="NZ_FUXZ01000018.1"/>
</dbReference>
<gene>
    <name evidence="2" type="ORF">SAMN02745111_02328</name>
</gene>
<dbReference type="InterPro" id="IPR046140">
    <property type="entry name" value="DUF6142"/>
</dbReference>
<dbReference type="EMBL" id="FUXZ01000018">
    <property type="protein sequence ID" value="SKA72308.1"/>
    <property type="molecule type" value="Genomic_DNA"/>
</dbReference>
<name>A0A1T4W5I1_9FIRM</name>
<proteinExistence type="predicted"/>
<feature type="transmembrane region" description="Helical" evidence="1">
    <location>
        <begin position="21"/>
        <end position="47"/>
    </location>
</feature>
<dbReference type="AlphaFoldDB" id="A0A1T4W5I1"/>
<keyword evidence="1" id="KW-1133">Transmembrane helix</keyword>
<sequence length="116" mass="12971">MKKLAKKNKRKVRHRIALKNFTLGGRVSTIIAAISLFILVWAILIAYKAEGNAGTKVGVMGLISLILAICGFVFGIRSFYEKGTKFLKFTWIGTIMNMVVMVFYLCMLLVYFGGLI</sequence>
<feature type="transmembrane region" description="Helical" evidence="1">
    <location>
        <begin position="92"/>
        <end position="113"/>
    </location>
</feature>
<organism evidence="2 3">
    <name type="scientific">Eubacterium uniforme</name>
    <dbReference type="NCBI Taxonomy" id="39495"/>
    <lineage>
        <taxon>Bacteria</taxon>
        <taxon>Bacillati</taxon>
        <taxon>Bacillota</taxon>
        <taxon>Clostridia</taxon>
        <taxon>Eubacteriales</taxon>
        <taxon>Eubacteriaceae</taxon>
        <taxon>Eubacterium</taxon>
    </lineage>
</organism>
<keyword evidence="1" id="KW-0812">Transmembrane</keyword>
<evidence type="ECO:0000313" key="3">
    <source>
        <dbReference type="Proteomes" id="UP000190814"/>
    </source>
</evidence>
<accession>A0A1T4W5I1</accession>
<feature type="transmembrane region" description="Helical" evidence="1">
    <location>
        <begin position="59"/>
        <end position="80"/>
    </location>
</feature>
<dbReference type="Pfam" id="PF19639">
    <property type="entry name" value="DUF6142"/>
    <property type="match status" value="1"/>
</dbReference>
<protein>
    <submittedName>
        <fullName evidence="2">Uncharacterized protein</fullName>
    </submittedName>
</protein>
<reference evidence="2 3" key="1">
    <citation type="submission" date="2017-02" db="EMBL/GenBank/DDBJ databases">
        <authorList>
            <person name="Peterson S.W."/>
        </authorList>
    </citation>
    <scope>NUCLEOTIDE SEQUENCE [LARGE SCALE GENOMIC DNA]</scope>
    <source>
        <strain evidence="2 3">ATCC 35992</strain>
    </source>
</reference>